<dbReference type="EMBL" id="FWFQ01000001">
    <property type="protein sequence ID" value="SLN13435.1"/>
    <property type="molecule type" value="Genomic_DNA"/>
</dbReference>
<dbReference type="AlphaFoldDB" id="A0A1Y5RBB4"/>
<gene>
    <name evidence="2" type="ORF">PSA7680_00279</name>
</gene>
<evidence type="ECO:0000256" key="1">
    <source>
        <dbReference type="SAM" id="MobiDB-lite"/>
    </source>
</evidence>
<keyword evidence="3" id="KW-1185">Reference proteome</keyword>
<protein>
    <submittedName>
        <fullName evidence="2">Uncharacterized protein</fullName>
    </submittedName>
</protein>
<dbReference type="Proteomes" id="UP000193409">
    <property type="component" value="Unassembled WGS sequence"/>
</dbReference>
<feature type="region of interest" description="Disordered" evidence="1">
    <location>
        <begin position="140"/>
        <end position="164"/>
    </location>
</feature>
<feature type="compositionally biased region" description="Basic and acidic residues" evidence="1">
    <location>
        <begin position="148"/>
        <end position="164"/>
    </location>
</feature>
<evidence type="ECO:0000313" key="3">
    <source>
        <dbReference type="Proteomes" id="UP000193409"/>
    </source>
</evidence>
<feature type="region of interest" description="Disordered" evidence="1">
    <location>
        <begin position="57"/>
        <end position="91"/>
    </location>
</feature>
<reference evidence="2 3" key="1">
    <citation type="submission" date="2017-03" db="EMBL/GenBank/DDBJ databases">
        <authorList>
            <person name="Afonso C.L."/>
            <person name="Miller P.J."/>
            <person name="Scott M.A."/>
            <person name="Spackman E."/>
            <person name="Goraichik I."/>
            <person name="Dimitrov K.M."/>
            <person name="Suarez D.L."/>
            <person name="Swayne D.E."/>
        </authorList>
    </citation>
    <scope>NUCLEOTIDE SEQUENCE [LARGE SCALE GENOMIC DNA]</scope>
    <source>
        <strain evidence="2 3">CECT 7680</strain>
    </source>
</reference>
<sequence length="275" mass="29165">MRLKPLLAEVWRSLRADASAGKGALRRRAGVLCENGGPGDRPGVLRDAAGACCTRAGRAGMNRGRSGREPPPRRSGVLGVPRNSARGSDACNPDRQARVGVAFAPTSTLRKCCACKMVAQAGPRWPSPARSVPPCRVSGAGTAMLGNEQKKGRDKARPKSNREVEAARANSIAAADCYLWTASPPFKKKNVASQQSGYAFGAWLPQAPWNAKRGSGRYPGGPVAPPARCDRRGAAGCSTPAFPQSSRARLRYSVISWVTKSRKAATRLDWRSSSG</sequence>
<name>A0A1Y5RBB4_9RHOB</name>
<evidence type="ECO:0000313" key="2">
    <source>
        <dbReference type="EMBL" id="SLN13435.1"/>
    </source>
</evidence>
<proteinExistence type="predicted"/>
<accession>A0A1Y5RBB4</accession>
<organism evidence="2 3">
    <name type="scientific">Pseudoruegeria aquimaris</name>
    <dbReference type="NCBI Taxonomy" id="393663"/>
    <lineage>
        <taxon>Bacteria</taxon>
        <taxon>Pseudomonadati</taxon>
        <taxon>Pseudomonadota</taxon>
        <taxon>Alphaproteobacteria</taxon>
        <taxon>Rhodobacterales</taxon>
        <taxon>Roseobacteraceae</taxon>
        <taxon>Pseudoruegeria</taxon>
    </lineage>
</organism>